<organism evidence="1 2">
    <name type="scientific">Schistosoma mattheei</name>
    <dbReference type="NCBI Taxonomy" id="31246"/>
    <lineage>
        <taxon>Eukaryota</taxon>
        <taxon>Metazoa</taxon>
        <taxon>Spiralia</taxon>
        <taxon>Lophotrochozoa</taxon>
        <taxon>Platyhelminthes</taxon>
        <taxon>Trematoda</taxon>
        <taxon>Digenea</taxon>
        <taxon>Strigeidida</taxon>
        <taxon>Schistosomatoidea</taxon>
        <taxon>Schistosomatidae</taxon>
        <taxon>Schistosoma</taxon>
    </lineage>
</organism>
<sequence>MLHYRKAGAFWSRLTNDPTVFKQGCLNPNVNLSTKQLVMLKRRKAVQRKLECLRAFRRLPFCKTDQSTMQTDKTIITSAAALFSDIFYDVDLVASDIVAGLFLLRWQTKQWVGTGHRIPLSLIYQDTSPSDLNVDILVKGDQDHELGMNVWCISCLMFYTTDDPSATSTVLKFVVTISFCCANVVWQRKPTNVCLRLYLAYDGLTVLSSHSAVKQYHLFLRGESYSRPVTEF</sequence>
<name>A0A183PNW9_9TREM</name>
<evidence type="ECO:0000313" key="1">
    <source>
        <dbReference type="EMBL" id="VDP70259.1"/>
    </source>
</evidence>
<dbReference type="Proteomes" id="UP000269396">
    <property type="component" value="Unassembled WGS sequence"/>
</dbReference>
<proteinExistence type="predicted"/>
<gene>
    <name evidence="1" type="ORF">SMTD_LOCUS16055</name>
</gene>
<dbReference type="EMBL" id="UZAL01036660">
    <property type="protein sequence ID" value="VDP70259.1"/>
    <property type="molecule type" value="Genomic_DNA"/>
</dbReference>
<protein>
    <submittedName>
        <fullName evidence="1">Uncharacterized protein</fullName>
    </submittedName>
</protein>
<dbReference type="STRING" id="31246.A0A183PNW9"/>
<accession>A0A183PNW9</accession>
<dbReference type="AlphaFoldDB" id="A0A183PNW9"/>
<reference evidence="1 2" key="1">
    <citation type="submission" date="2018-11" db="EMBL/GenBank/DDBJ databases">
        <authorList>
            <consortium name="Pathogen Informatics"/>
        </authorList>
    </citation>
    <scope>NUCLEOTIDE SEQUENCE [LARGE SCALE GENOMIC DNA]</scope>
    <source>
        <strain>Denwood</strain>
        <strain evidence="2">Zambia</strain>
    </source>
</reference>
<evidence type="ECO:0000313" key="2">
    <source>
        <dbReference type="Proteomes" id="UP000269396"/>
    </source>
</evidence>
<keyword evidence="2" id="KW-1185">Reference proteome</keyword>